<dbReference type="Proteomes" id="UP000887229">
    <property type="component" value="Unassembled WGS sequence"/>
</dbReference>
<comment type="caution">
    <text evidence="2">The sequence shown here is derived from an EMBL/GenBank/DDBJ whole genome shotgun (WGS) entry which is preliminary data.</text>
</comment>
<dbReference type="RefSeq" id="XP_046114566.1">
    <property type="nucleotide sequence ID" value="XM_046264162.1"/>
</dbReference>
<evidence type="ECO:0000313" key="2">
    <source>
        <dbReference type="EMBL" id="KAG9250642.1"/>
    </source>
</evidence>
<sequence length="201" mass="23167">MSEPLTKVLEGVQTHFQRYENPTKKQEDTLRRNLPEFKEKSHDKESTWFRHERTRKRLKYVETELGIPAKYFLMLAIPPTRVAAEDMKLFCDWWKERDIPENFHKWFKRTQASDQSGAFVRHVSSSTLIGVADQQLVPDIETSDGSGYAITSEDRIIKAVKASKGAMLTMPRPEGANPFLTITCTESTALYLLGQIEQTEE</sequence>
<feature type="compositionally biased region" description="Basic and acidic residues" evidence="1">
    <location>
        <begin position="17"/>
        <end position="37"/>
    </location>
</feature>
<evidence type="ECO:0000256" key="1">
    <source>
        <dbReference type="SAM" id="MobiDB-lite"/>
    </source>
</evidence>
<gene>
    <name evidence="2" type="ORF">F5Z01DRAFT_665480</name>
</gene>
<dbReference type="GeneID" id="70295065"/>
<feature type="region of interest" description="Disordered" evidence="1">
    <location>
        <begin position="16"/>
        <end position="37"/>
    </location>
</feature>
<keyword evidence="3" id="KW-1185">Reference proteome</keyword>
<protein>
    <submittedName>
        <fullName evidence="2">Uncharacterized protein</fullName>
    </submittedName>
</protein>
<proteinExistence type="predicted"/>
<dbReference type="EMBL" id="MU251275">
    <property type="protein sequence ID" value="KAG9250642.1"/>
    <property type="molecule type" value="Genomic_DNA"/>
</dbReference>
<dbReference type="AlphaFoldDB" id="A0A9P7ZF25"/>
<name>A0A9P7ZF25_9HYPO</name>
<accession>A0A9P7ZF25</accession>
<evidence type="ECO:0000313" key="3">
    <source>
        <dbReference type="Proteomes" id="UP000887229"/>
    </source>
</evidence>
<organism evidence="2 3">
    <name type="scientific">Emericellopsis atlantica</name>
    <dbReference type="NCBI Taxonomy" id="2614577"/>
    <lineage>
        <taxon>Eukaryota</taxon>
        <taxon>Fungi</taxon>
        <taxon>Dikarya</taxon>
        <taxon>Ascomycota</taxon>
        <taxon>Pezizomycotina</taxon>
        <taxon>Sordariomycetes</taxon>
        <taxon>Hypocreomycetidae</taxon>
        <taxon>Hypocreales</taxon>
        <taxon>Bionectriaceae</taxon>
        <taxon>Emericellopsis</taxon>
    </lineage>
</organism>
<reference evidence="2" key="1">
    <citation type="journal article" date="2021" name="IMA Fungus">
        <title>Genomic characterization of three marine fungi, including Emericellopsis atlantica sp. nov. with signatures of a generalist lifestyle and marine biomass degradation.</title>
        <authorList>
            <person name="Hagestad O.C."/>
            <person name="Hou L."/>
            <person name="Andersen J.H."/>
            <person name="Hansen E.H."/>
            <person name="Altermark B."/>
            <person name="Li C."/>
            <person name="Kuhnert E."/>
            <person name="Cox R.J."/>
            <person name="Crous P.W."/>
            <person name="Spatafora J.W."/>
            <person name="Lail K."/>
            <person name="Amirebrahimi M."/>
            <person name="Lipzen A."/>
            <person name="Pangilinan J."/>
            <person name="Andreopoulos W."/>
            <person name="Hayes R.D."/>
            <person name="Ng V."/>
            <person name="Grigoriev I.V."/>
            <person name="Jackson S.A."/>
            <person name="Sutton T.D.S."/>
            <person name="Dobson A.D.W."/>
            <person name="Rama T."/>
        </authorList>
    </citation>
    <scope>NUCLEOTIDE SEQUENCE</scope>
    <source>
        <strain evidence="2">TS7</strain>
    </source>
</reference>